<dbReference type="AlphaFoldDB" id="A0A415T5N6"/>
<keyword evidence="1" id="KW-0732">Signal</keyword>
<comment type="caution">
    <text evidence="2">The sequence shown here is derived from an EMBL/GenBank/DDBJ whole genome shotgun (WGS) entry which is preliminary data.</text>
</comment>
<gene>
    <name evidence="2" type="ORF">DWZ34_09355</name>
</gene>
<evidence type="ECO:0000313" key="3">
    <source>
        <dbReference type="Proteomes" id="UP000285109"/>
    </source>
</evidence>
<evidence type="ECO:0000256" key="1">
    <source>
        <dbReference type="SAM" id="SignalP"/>
    </source>
</evidence>
<evidence type="ECO:0008006" key="4">
    <source>
        <dbReference type="Google" id="ProtNLM"/>
    </source>
</evidence>
<feature type="chain" id="PRO_5019264356" description="DUF4450 domain-containing protein" evidence="1">
    <location>
        <begin position="21"/>
        <end position="210"/>
    </location>
</feature>
<protein>
    <recommendedName>
        <fullName evidence="4">DUF4450 domain-containing protein</fullName>
    </recommendedName>
</protein>
<proteinExistence type="predicted"/>
<dbReference type="RefSeq" id="WP_118026573.1">
    <property type="nucleotide sequence ID" value="NZ_JAQCSW010000054.1"/>
</dbReference>
<dbReference type="EMBL" id="QRQK01000016">
    <property type="protein sequence ID" value="RHM96322.1"/>
    <property type="molecule type" value="Genomic_DNA"/>
</dbReference>
<dbReference type="Proteomes" id="UP000285109">
    <property type="component" value="Unassembled WGS sequence"/>
</dbReference>
<accession>A0A415T5N6</accession>
<name>A0A415T5N6_9BACT</name>
<sequence>MKHIHLYSIIVLLLSSPAFAQKTTYLSKCGNQQETIVWQEEKANGNNYLYVTQENEQHEYVMNKSFQTEKWKVTNIQLKTDLTIELRNNIYSITGKFKGKSITKTIKSNGYVWYQNIAYNAGVLLKDKKIVKYECFRPDNIKLYTMVAEAQGMEQFMGTNTNKIKVSLTGLLSAFWSCSYYFNPETLSFVGYKGVNGKPGTPETIIKIIK</sequence>
<reference evidence="2 3" key="1">
    <citation type="submission" date="2018-08" db="EMBL/GenBank/DDBJ databases">
        <title>A genome reference for cultivated species of the human gut microbiota.</title>
        <authorList>
            <person name="Zou Y."/>
            <person name="Xue W."/>
            <person name="Luo G."/>
        </authorList>
    </citation>
    <scope>NUCLEOTIDE SEQUENCE [LARGE SCALE GENOMIC DNA]</scope>
    <source>
        <strain evidence="2 3">AF31-28B-AC</strain>
    </source>
</reference>
<feature type="signal peptide" evidence="1">
    <location>
        <begin position="1"/>
        <end position="20"/>
    </location>
</feature>
<evidence type="ECO:0000313" key="2">
    <source>
        <dbReference type="EMBL" id="RHM96322.1"/>
    </source>
</evidence>
<organism evidence="2 3">
    <name type="scientific">Phocaeicola plebeius</name>
    <dbReference type="NCBI Taxonomy" id="310297"/>
    <lineage>
        <taxon>Bacteria</taxon>
        <taxon>Pseudomonadati</taxon>
        <taxon>Bacteroidota</taxon>
        <taxon>Bacteroidia</taxon>
        <taxon>Bacteroidales</taxon>
        <taxon>Bacteroidaceae</taxon>
        <taxon>Phocaeicola</taxon>
    </lineage>
</organism>